<feature type="region of interest" description="Disordered" evidence="1">
    <location>
        <begin position="444"/>
        <end position="466"/>
    </location>
</feature>
<feature type="compositionally biased region" description="Polar residues" evidence="1">
    <location>
        <begin position="763"/>
        <end position="779"/>
    </location>
</feature>
<feature type="region of interest" description="Disordered" evidence="1">
    <location>
        <begin position="1110"/>
        <end position="1308"/>
    </location>
</feature>
<feature type="compositionally biased region" description="Acidic residues" evidence="1">
    <location>
        <begin position="1179"/>
        <end position="1211"/>
    </location>
</feature>
<feature type="compositionally biased region" description="Polar residues" evidence="1">
    <location>
        <begin position="320"/>
        <end position="330"/>
    </location>
</feature>
<dbReference type="EMBL" id="ADNJ02000003">
    <property type="protein sequence ID" value="EFZ00747.1"/>
    <property type="molecule type" value="Genomic_DNA"/>
</dbReference>
<feature type="compositionally biased region" description="Basic and acidic residues" evidence="1">
    <location>
        <begin position="600"/>
        <end position="613"/>
    </location>
</feature>
<evidence type="ECO:0000256" key="1">
    <source>
        <dbReference type="SAM" id="MobiDB-lite"/>
    </source>
</evidence>
<feature type="compositionally biased region" description="Low complexity" evidence="1">
    <location>
        <begin position="1152"/>
        <end position="1161"/>
    </location>
</feature>
<feature type="compositionally biased region" description="Polar residues" evidence="1">
    <location>
        <begin position="238"/>
        <end position="248"/>
    </location>
</feature>
<feature type="compositionally biased region" description="Basic residues" evidence="1">
    <location>
        <begin position="614"/>
        <end position="629"/>
    </location>
</feature>
<organism evidence="2 3">
    <name type="scientific">Metarhizium robertsii (strain ARSEF 23 / ATCC MYA-3075)</name>
    <name type="common">Metarhizium anisopliae (strain ARSEF 23)</name>
    <dbReference type="NCBI Taxonomy" id="655844"/>
    <lineage>
        <taxon>Eukaryota</taxon>
        <taxon>Fungi</taxon>
        <taxon>Dikarya</taxon>
        <taxon>Ascomycota</taxon>
        <taxon>Pezizomycotina</taxon>
        <taxon>Sordariomycetes</taxon>
        <taxon>Hypocreomycetidae</taxon>
        <taxon>Hypocreales</taxon>
        <taxon>Clavicipitaceae</taxon>
        <taxon>Metarhizium</taxon>
    </lineage>
</organism>
<feature type="compositionally biased region" description="Acidic residues" evidence="1">
    <location>
        <begin position="1225"/>
        <end position="1244"/>
    </location>
</feature>
<feature type="compositionally biased region" description="Acidic residues" evidence="1">
    <location>
        <begin position="1253"/>
        <end position="1265"/>
    </location>
</feature>
<feature type="compositionally biased region" description="Low complexity" evidence="1">
    <location>
        <begin position="271"/>
        <end position="284"/>
    </location>
</feature>
<feature type="compositionally biased region" description="Polar residues" evidence="1">
    <location>
        <begin position="811"/>
        <end position="973"/>
    </location>
</feature>
<feature type="region of interest" description="Disordered" evidence="1">
    <location>
        <begin position="343"/>
        <end position="378"/>
    </location>
</feature>
<feature type="compositionally biased region" description="Basic and acidic residues" evidence="1">
    <location>
        <begin position="728"/>
        <end position="745"/>
    </location>
</feature>
<gene>
    <name evidence="2" type="ORF">MAA_03343</name>
</gene>
<feature type="compositionally biased region" description="Acidic residues" evidence="1">
    <location>
        <begin position="1279"/>
        <end position="1288"/>
    </location>
</feature>
<feature type="compositionally biased region" description="Basic and acidic residues" evidence="1">
    <location>
        <begin position="1215"/>
        <end position="1224"/>
    </location>
</feature>
<evidence type="ECO:0000313" key="2">
    <source>
        <dbReference type="EMBL" id="EFZ00747.1"/>
    </source>
</evidence>
<name>E9ETJ4_METRA</name>
<dbReference type="RefSeq" id="XP_007819532.1">
    <property type="nucleotide sequence ID" value="XM_007821341.1"/>
</dbReference>
<sequence length="1308" mass="141599">MVGSQMEQGDVTPGSAELVVAHIRGQGLQGLRCGHFPWYGIKADQDKDRYPSRLGFFHTMESEERISYLETNKLCIDCLDIVVPDGFNFWSMIAEARHNTNSSRDALGISPLAAPPSPRNYPPLFQVTESVSVTIPIPDVPQAKAAWQWLQKERKPFYMDQLHLTKKLTPLAKRTAETDATIASHHGTSFSHRQTPKPAVRSCLGQPTEPVSGGSAKMPGRRSQSKIPVETIDDAILSSCTPLGNSPSLLDRKIEPSSSSHDPSDAPPYPASTASRSRSASSGHSSRDSKDLSQSKTRASSKAVKSGKLVQESTKKKAKTSCSLPTAPATSSVSIPLEQSIIADSHDKKKSQDPLSTADRLNLSSTKFTPSSPTKDAVVSTAGQKSAPHGLNILGQGQEEAIKETPIPGLPPSAALAKNNSTRPKIENVAPYNSLVLSAQLLAKKPSSKPPKASACPTHTRHWSQHSSTHFFTLVTEPDPDVSAFGSRTLLESLESKIDRGKKREKSNREYGTGSDKATAKKDTGAKEKTVDKGMDGRQELAKGKKGAKDEPKKEKTRKEKTEKEKTEKEKTTHQAGRAPSSATRGIALPAKPESSTNPTKEHKLIAKPDSMSKHHNRPVKPHSTKHAKAAGSTETRGFDLRGKHGSGRSRSNNQQESAQSDTKKDNGKTPNHIKHRHGHKEGYRENGAPNQSILEDPRPSTNGTRNSLKPSDKPQDSEGKNNNQGEKPQEPEGKNNNHGEKPQEPEGNNNNQSEKPQEPEGKNNNQSEKPQEPNNQGGKPQELEGKNNNHGEKPQDQEGNNNNHGERPQDPNNQGGKPQEPEVSSQAEKPQDPEVSSQAEKPQDPEVSSQAEKPQDPEVSSQAEKPQDPEVSSQAEKPQDPEVSSQAEKPQDPEVSSQAEKPQDPEVSSQAEKPQDPEVSSQAEKPQDPEVSSQAEKPQDPEVSSQAEKPQDPEVSSQAEKPQDPEVSSQGEKPQDPKTASEGSKDPEVSSQGEKPQDPKVSIQGEKPQDPERYNSNQSKESKDLDGNNSSQGEKPKDPEGYDSDQSEGSKDPESEGSKDRDGNYSDQSNEVSSSVSTGPDNEAEPLENEGRRLSPYIIRRQLSLLAAKSGYKSHRRSSSRFSHSSRSSNGSTQPPGQGDFDMAYDNGRTSLQSSSQRLSSKIHGWGSKSRRSSSSEASDDASSDGANDENDASSDDEGNDSDSGSDSDNDNGITDKEDKKSDEESDEDIISNDSQPDVDETSGSESHNGSDDSDGGNDSDMGSDGDSLHRDMSSNYNDEDGGDNSDIDWSNSGQDSDYDSDSGRNY</sequence>
<feature type="compositionally biased region" description="Basic and acidic residues" evidence="1">
    <location>
        <begin position="1049"/>
        <end position="1065"/>
    </location>
</feature>
<accession>E9ETJ4</accession>
<reference evidence="2 3" key="2">
    <citation type="journal article" date="2014" name="Proc. Natl. Acad. Sci. U.S.A.">
        <title>Trajectory and genomic determinants of fungal-pathogen speciation and host adaptation.</title>
        <authorList>
            <person name="Hu X."/>
            <person name="Xiao G."/>
            <person name="Zheng P."/>
            <person name="Shang Y."/>
            <person name="Su Y."/>
            <person name="Zhang X."/>
            <person name="Liu X."/>
            <person name="Zhan S."/>
            <person name="St Leger R.J."/>
            <person name="Wang C."/>
        </authorList>
    </citation>
    <scope>GENOME REANNOTATION</scope>
    <source>
        <strain evidence="3">ARSEF 23 / ATCC MYA-3075</strain>
    </source>
</reference>
<feature type="compositionally biased region" description="Low complexity" evidence="1">
    <location>
        <begin position="364"/>
        <end position="375"/>
    </location>
</feature>
<dbReference type="OrthoDB" id="5357217at2759"/>
<feature type="compositionally biased region" description="Basic and acidic residues" evidence="1">
    <location>
        <begin position="518"/>
        <end position="573"/>
    </location>
</feature>
<evidence type="ECO:0000313" key="3">
    <source>
        <dbReference type="Proteomes" id="UP000002498"/>
    </source>
</evidence>
<feature type="region of interest" description="Disordered" evidence="1">
    <location>
        <begin position="238"/>
        <end position="330"/>
    </location>
</feature>
<feature type="compositionally biased region" description="Polar residues" evidence="1">
    <location>
        <begin position="689"/>
        <end position="710"/>
    </location>
</feature>
<reference evidence="2 3" key="1">
    <citation type="journal article" date="2011" name="PLoS Genet.">
        <title>Genome sequencing and comparative transcriptomics of the model entomopathogenic fungi Metarhizium anisopliae and M. acridum.</title>
        <authorList>
            <person name="Gao Q."/>
            <person name="Jin K."/>
            <person name="Ying S.H."/>
            <person name="Zhang Y."/>
            <person name="Xiao G."/>
            <person name="Shang Y."/>
            <person name="Duan Z."/>
            <person name="Hu X."/>
            <person name="Xie X.Q."/>
            <person name="Zhou G."/>
            <person name="Peng G."/>
            <person name="Luo Z."/>
            <person name="Huang W."/>
            <person name="Wang B."/>
            <person name="Fang W."/>
            <person name="Wang S."/>
            <person name="Zhong Y."/>
            <person name="Ma L.J."/>
            <person name="St Leger R.J."/>
            <person name="Zhao G.P."/>
            <person name="Pei Y."/>
            <person name="Feng M.G."/>
            <person name="Xia Y."/>
            <person name="Wang C."/>
        </authorList>
    </citation>
    <scope>NUCLEOTIDE SEQUENCE [LARGE SCALE GENOMIC DNA]</scope>
    <source>
        <strain evidence="3">ARSEF 23 / ATCC MYA-3075</strain>
    </source>
</reference>
<protein>
    <submittedName>
        <fullName evidence="2">Gram-positive signal peptide protein, YSIRK family</fullName>
    </submittedName>
</protein>
<feature type="compositionally biased region" description="Polar residues" evidence="1">
    <location>
        <begin position="649"/>
        <end position="661"/>
    </location>
</feature>
<feature type="compositionally biased region" description="Basic and acidic residues" evidence="1">
    <location>
        <begin position="782"/>
        <end position="797"/>
    </location>
</feature>
<dbReference type="HOGENOM" id="CLU_267970_0_0_1"/>
<feature type="region of interest" description="Disordered" evidence="1">
    <location>
        <begin position="183"/>
        <end position="225"/>
    </location>
</feature>
<keyword evidence="3" id="KW-1185">Reference proteome</keyword>
<feature type="region of interest" description="Disordered" evidence="1">
    <location>
        <begin position="496"/>
        <end position="1097"/>
    </location>
</feature>
<feature type="compositionally biased region" description="Basic and acidic residues" evidence="1">
    <location>
        <begin position="711"/>
        <end position="720"/>
    </location>
</feature>
<dbReference type="GeneID" id="19257629"/>
<feature type="compositionally biased region" description="Low complexity" evidence="1">
    <location>
        <begin position="1121"/>
        <end position="1130"/>
    </location>
</feature>
<comment type="caution">
    <text evidence="2">The sequence shown here is derived from an EMBL/GenBank/DDBJ whole genome shotgun (WGS) entry which is preliminary data.</text>
</comment>
<dbReference type="KEGG" id="maj:MAA_03343"/>
<proteinExistence type="predicted"/>
<dbReference type="Proteomes" id="UP000002498">
    <property type="component" value="Unassembled WGS sequence"/>
</dbReference>